<keyword evidence="4" id="KW-1185">Reference proteome</keyword>
<dbReference type="InterPro" id="IPR024079">
    <property type="entry name" value="MetalloPept_cat_dom_sf"/>
</dbReference>
<evidence type="ECO:0000313" key="4">
    <source>
        <dbReference type="Proteomes" id="UP000223968"/>
    </source>
</evidence>
<evidence type="ECO:0008006" key="5">
    <source>
        <dbReference type="Google" id="ProtNLM"/>
    </source>
</evidence>
<dbReference type="Proteomes" id="UP000223968">
    <property type="component" value="Unassembled WGS sequence"/>
</dbReference>
<evidence type="ECO:0000313" key="3">
    <source>
        <dbReference type="EMBL" id="PGH05027.1"/>
    </source>
</evidence>
<comment type="caution">
    <text evidence="3">The sequence shown here is derived from an EMBL/GenBank/DDBJ whole genome shotgun (WGS) entry which is preliminary data.</text>
</comment>
<feature type="signal peptide" evidence="2">
    <location>
        <begin position="1"/>
        <end position="24"/>
    </location>
</feature>
<sequence>MLLLYKIAVILSLAFAQLVPFVGAYTIDSSCDQNIRGHIVKAVSSAMSMAATALKELDKKNEHIEELRDMLFAKSDIEQVKKVLKGILEWKVLEEQAAENKKKPGIYCHMKRLRELEYTVEGRKAFYDEVNKLHVFYSETHERCRDGRVVAFNHKVYSGNRFALNYVQLCPWFLASMGHSQYKTLSSLRKNSPVYDDWKPFRSPRPNELTADFLASRLDMVILHEFSHALVENPTKDWAYEWNLCVANGAKGCNNADSISYFTMGVELILKFERKLTKEGKVVPLSGESRRRPGSPSQGPSGKKPGPGESSGGKPGKKPGIKWAPDVKPPRPGGSSSGGRPGYSGYIPPPPRRPGLSRNPALMPPPPRPHQ</sequence>
<accession>A0A2B7X8I4</accession>
<gene>
    <name evidence="3" type="ORF">AJ79_06914</name>
</gene>
<evidence type="ECO:0000256" key="2">
    <source>
        <dbReference type="SAM" id="SignalP"/>
    </source>
</evidence>
<evidence type="ECO:0000256" key="1">
    <source>
        <dbReference type="SAM" id="MobiDB-lite"/>
    </source>
</evidence>
<protein>
    <recommendedName>
        <fullName evidence="5">Lysine-specific metallo-endopeptidase domain-containing protein</fullName>
    </recommendedName>
</protein>
<dbReference type="SUPFAM" id="SSF55486">
    <property type="entry name" value="Metalloproteases ('zincins'), catalytic domain"/>
    <property type="match status" value="1"/>
</dbReference>
<dbReference type="EMBL" id="PDNB01000129">
    <property type="protein sequence ID" value="PGH05027.1"/>
    <property type="molecule type" value="Genomic_DNA"/>
</dbReference>
<reference evidence="3 4" key="1">
    <citation type="submission" date="2017-10" db="EMBL/GenBank/DDBJ databases">
        <title>Comparative genomics in systemic dimorphic fungi from Ajellomycetaceae.</title>
        <authorList>
            <person name="Munoz J.F."/>
            <person name="Mcewen J.G."/>
            <person name="Clay O.K."/>
            <person name="Cuomo C.A."/>
        </authorList>
    </citation>
    <scope>NUCLEOTIDE SEQUENCE [LARGE SCALE GENOMIC DNA]</scope>
    <source>
        <strain evidence="3 4">UAMH5409</strain>
    </source>
</reference>
<dbReference type="GO" id="GO:0008237">
    <property type="term" value="F:metallopeptidase activity"/>
    <property type="evidence" value="ECO:0007669"/>
    <property type="project" value="InterPro"/>
</dbReference>
<organism evidence="3 4">
    <name type="scientific">Helicocarpus griseus UAMH5409</name>
    <dbReference type="NCBI Taxonomy" id="1447875"/>
    <lineage>
        <taxon>Eukaryota</taxon>
        <taxon>Fungi</taxon>
        <taxon>Dikarya</taxon>
        <taxon>Ascomycota</taxon>
        <taxon>Pezizomycotina</taxon>
        <taxon>Eurotiomycetes</taxon>
        <taxon>Eurotiomycetidae</taxon>
        <taxon>Onygenales</taxon>
        <taxon>Ajellomycetaceae</taxon>
        <taxon>Helicocarpus</taxon>
    </lineage>
</organism>
<feature type="region of interest" description="Disordered" evidence="1">
    <location>
        <begin position="283"/>
        <end position="371"/>
    </location>
</feature>
<feature type="chain" id="PRO_5013016132" description="Lysine-specific metallo-endopeptidase domain-containing protein" evidence="2">
    <location>
        <begin position="25"/>
        <end position="371"/>
    </location>
</feature>
<dbReference type="Gene3D" id="3.40.390.10">
    <property type="entry name" value="Collagenase (Catalytic Domain)"/>
    <property type="match status" value="1"/>
</dbReference>
<proteinExistence type="predicted"/>
<name>A0A2B7X8I4_9EURO</name>
<feature type="compositionally biased region" description="Low complexity" evidence="1">
    <location>
        <begin position="294"/>
        <end position="308"/>
    </location>
</feature>
<keyword evidence="2" id="KW-0732">Signal</keyword>
<dbReference type="AlphaFoldDB" id="A0A2B7X8I4"/>
<dbReference type="OrthoDB" id="4507347at2759"/>
<feature type="compositionally biased region" description="Pro residues" evidence="1">
    <location>
        <begin position="362"/>
        <end position="371"/>
    </location>
</feature>